<accession>A0AAJ7C741</accession>
<dbReference type="AlphaFoldDB" id="A0AAJ7C741"/>
<keyword evidence="1" id="KW-0862">Zinc</keyword>
<gene>
    <name evidence="5" type="primary">LOC107271398</name>
</gene>
<dbReference type="Proteomes" id="UP000694920">
    <property type="component" value="Unplaced"/>
</dbReference>
<keyword evidence="1" id="KW-0479">Metal-binding</keyword>
<dbReference type="InterPro" id="IPR005162">
    <property type="entry name" value="Retrotrans_gag_dom"/>
</dbReference>
<dbReference type="PANTHER" id="PTHR33223">
    <property type="entry name" value="CCHC-TYPE DOMAIN-CONTAINING PROTEIN"/>
    <property type="match status" value="1"/>
</dbReference>
<evidence type="ECO:0000313" key="4">
    <source>
        <dbReference type="Proteomes" id="UP000694920"/>
    </source>
</evidence>
<name>A0AAJ7C741_CEPCN</name>
<dbReference type="GO" id="GO:0008270">
    <property type="term" value="F:zinc ion binding"/>
    <property type="evidence" value="ECO:0007669"/>
    <property type="project" value="UniProtKB-KW"/>
</dbReference>
<proteinExistence type="predicted"/>
<feature type="compositionally biased region" description="Basic and acidic residues" evidence="2">
    <location>
        <begin position="329"/>
        <end position="344"/>
    </location>
</feature>
<sequence>MFWIGSRQGHEGPRDYYPEITRRERTSFLDSHRAPSEIVRKWGLHFKDNKHHYAEEFLVRLEEKRQVSSLTDMEILDALPELLSGRARDWYRLSHREWQAWEDFTEGFRERFNGPNYQRMLKEEVTYRIQQTGESMADFVDAMRSLMTHIVPPWSQSQQLDAVIGNIHPRYLSQIRAFKELVALGTDLETGWALSRKHRELASREDRHGRWSDKDRERPRRRERSSSSEEWSEGSPDRDRRMPPPREGRSAGRRERSPSPAGRRAERRPYREEYSRSEEGRKGSGRKDVAAVDREDNRSAAYPTGRDSRKESGKAATRTRAPTPAAPRRRGEEEEPSRPVRGRQDGQPSPGPREDRGEVSGLTCWNCGKIGHRHGDCTAPRRRFCFRCGLPRVWVESCTRCNRDGAGNDRRRAQ</sequence>
<evidence type="ECO:0000256" key="1">
    <source>
        <dbReference type="PROSITE-ProRule" id="PRU00047"/>
    </source>
</evidence>
<feature type="region of interest" description="Disordered" evidence="2">
    <location>
        <begin position="203"/>
        <end position="358"/>
    </location>
</feature>
<dbReference type="RefSeq" id="XP_015602842.1">
    <property type="nucleotide sequence ID" value="XM_015747356.2"/>
</dbReference>
<keyword evidence="4" id="KW-1185">Reference proteome</keyword>
<organism evidence="4 5">
    <name type="scientific">Cephus cinctus</name>
    <name type="common">Wheat stem sawfly</name>
    <dbReference type="NCBI Taxonomy" id="211228"/>
    <lineage>
        <taxon>Eukaryota</taxon>
        <taxon>Metazoa</taxon>
        <taxon>Ecdysozoa</taxon>
        <taxon>Arthropoda</taxon>
        <taxon>Hexapoda</taxon>
        <taxon>Insecta</taxon>
        <taxon>Pterygota</taxon>
        <taxon>Neoptera</taxon>
        <taxon>Endopterygota</taxon>
        <taxon>Hymenoptera</taxon>
        <taxon>Cephoidea</taxon>
        <taxon>Cephidae</taxon>
        <taxon>Cephus</taxon>
    </lineage>
</organism>
<dbReference type="InterPro" id="IPR036875">
    <property type="entry name" value="Znf_CCHC_sf"/>
</dbReference>
<dbReference type="Pfam" id="PF03732">
    <property type="entry name" value="Retrotrans_gag"/>
    <property type="match status" value="1"/>
</dbReference>
<dbReference type="GO" id="GO:0003676">
    <property type="term" value="F:nucleic acid binding"/>
    <property type="evidence" value="ECO:0007669"/>
    <property type="project" value="InterPro"/>
</dbReference>
<dbReference type="Gene3D" id="4.10.60.10">
    <property type="entry name" value="Zinc finger, CCHC-type"/>
    <property type="match status" value="1"/>
</dbReference>
<dbReference type="KEGG" id="ccin:107271398"/>
<feature type="compositionally biased region" description="Basic and acidic residues" evidence="2">
    <location>
        <begin position="203"/>
        <end position="227"/>
    </location>
</feature>
<feature type="compositionally biased region" description="Basic and acidic residues" evidence="2">
    <location>
        <begin position="235"/>
        <end position="298"/>
    </location>
</feature>
<dbReference type="GeneID" id="107271398"/>
<feature type="domain" description="CCHC-type" evidence="3">
    <location>
        <begin position="364"/>
        <end position="377"/>
    </location>
</feature>
<keyword evidence="1" id="KW-0863">Zinc-finger</keyword>
<reference evidence="5" key="1">
    <citation type="submission" date="2025-08" db="UniProtKB">
        <authorList>
            <consortium name="RefSeq"/>
        </authorList>
    </citation>
    <scope>IDENTIFICATION</scope>
</reference>
<protein>
    <submittedName>
        <fullName evidence="5">Uncharacterized protein LOC107271398</fullName>
    </submittedName>
</protein>
<dbReference type="PROSITE" id="PS50158">
    <property type="entry name" value="ZF_CCHC"/>
    <property type="match status" value="1"/>
</dbReference>
<dbReference type="SMART" id="SM00343">
    <property type="entry name" value="ZnF_C2HC"/>
    <property type="match status" value="2"/>
</dbReference>
<evidence type="ECO:0000259" key="3">
    <source>
        <dbReference type="PROSITE" id="PS50158"/>
    </source>
</evidence>
<dbReference type="SUPFAM" id="SSF57756">
    <property type="entry name" value="Retrovirus zinc finger-like domains"/>
    <property type="match status" value="1"/>
</dbReference>
<dbReference type="PANTHER" id="PTHR33223:SF6">
    <property type="entry name" value="CCHC-TYPE DOMAIN-CONTAINING PROTEIN"/>
    <property type="match status" value="1"/>
</dbReference>
<evidence type="ECO:0000313" key="5">
    <source>
        <dbReference type="RefSeq" id="XP_015602842.1"/>
    </source>
</evidence>
<evidence type="ECO:0000256" key="2">
    <source>
        <dbReference type="SAM" id="MobiDB-lite"/>
    </source>
</evidence>
<dbReference type="InterPro" id="IPR001878">
    <property type="entry name" value="Znf_CCHC"/>
</dbReference>